<feature type="region of interest" description="Disordered" evidence="2">
    <location>
        <begin position="649"/>
        <end position="674"/>
    </location>
</feature>
<evidence type="ECO:0000256" key="1">
    <source>
        <dbReference type="ARBA" id="ARBA00023860"/>
    </source>
</evidence>
<feature type="compositionally biased region" description="Low complexity" evidence="2">
    <location>
        <begin position="378"/>
        <end position="417"/>
    </location>
</feature>
<dbReference type="PANTHER" id="PTHR11909">
    <property type="entry name" value="CASEIN KINASE-RELATED"/>
    <property type="match status" value="1"/>
</dbReference>
<sequence>MRAKEGRARLRRRGRVATRPCRQTAHRLPLPRPRHRQQEYGPKTLFDALESHQFGSLARQQFVYQYLNASAKLKICPEPVYHERVVDLQQANFGRADVDFFINERLDCDLDAVMRYAERWEQAQSEHLERSRPTRGGRDKLAHKRLALELMIEAVRSFRELHSHGLVHEHVKPRNMMVKYGHGKRVYLVDLKQCRPVRAKPTDDEETLNSLRRGCPAHTLDFMPIGTHDCHLSPPAFKDDLEGLAYVLLWLKGPLPWMTKQLHKHGIPRPWLTTPTSQRNEICQWKEEMDVEEACAGLPGAVCEFVREVRSYGQFDLPRYDHLIELLRTAIDQLPASEHVRRLPFLDEALTPPGCRIARHFTDQHNLTRLKKLATLPSSATGTRSGTSTTATPPLPSPTETEASPAHEPAPPSLSAAERARSLACLQSPDASRFAALVTPSEITLLGEFMLWATQPDGKWYRLIKRVGERGGEGASASVPVTLAGLPENCLCRVTDFMTTLEIIGRVGLWATAFRSLAIRPEFHTRLTIAGEPQWHRFDLTVSSLWAPRMTLISTADIKPPLPLVPDKTEMLVVTARTSKQVGDPQVRFDFRPGSARAVSHMSPSPPFDSVNDSAMTLPFAYPLSSILTGAIRPPFIPPTLPAVKYYPKPASSSAKGPSLASSSGQQEGEVSSREMYPDVAAYLLKKHPKADPTTKQQRPEQPSPSPLSAKDDTDTAGKPSPLTVASQQQNQAGGTAGGAAEGGGEGEGVGGGCDEQQQGRRVAKSPLLRKFETTGSVRTILHPREPHLKPFAINGVVGVLEASHATLAELRVRDGRVDLPEVPAAYGFKPPRPCGVDRSGDAMLEFPKLTTVVMPSDKANINGFTKVAYVCRWSLPNLTSLTVSGDCREHAASRSPDDPSFWRSQLRSWRALASSDSPFRHHTQVPYDEATRILEHAGAERQNRDNHRGEILGVYIGVWMMKAENIDTIKVTGMPVDVLTTALSLRARLPQLRRLIDAISPAATQQTLIQLKTLLQQKGAPLADKIVVPLTDDDRDHDSDNEGEEEGEEDNGGGGGGADGGEGQQRSKTKRKVIPYVDHCMTQ</sequence>
<dbReference type="Gene3D" id="1.10.510.10">
    <property type="entry name" value="Transferase(Phosphotransferase) domain 1"/>
    <property type="match status" value="1"/>
</dbReference>
<name>A0A0G4F8K1_VITBC</name>
<feature type="compositionally biased region" description="Low complexity" evidence="2">
    <location>
        <begin position="649"/>
        <end position="670"/>
    </location>
</feature>
<dbReference type="VEuPathDB" id="CryptoDB:Vbra_8896"/>
<protein>
    <recommendedName>
        <fullName evidence="1">Casein kinase I</fullName>
    </recommendedName>
</protein>
<dbReference type="OrthoDB" id="5979581at2759"/>
<reference evidence="4 5" key="1">
    <citation type="submission" date="2014-11" db="EMBL/GenBank/DDBJ databases">
        <authorList>
            <person name="Zhu J."/>
            <person name="Qi W."/>
            <person name="Song R."/>
        </authorList>
    </citation>
    <scope>NUCLEOTIDE SEQUENCE [LARGE SCALE GENOMIC DNA]</scope>
</reference>
<dbReference type="EMBL" id="CDMY01000388">
    <property type="protein sequence ID" value="CEM08872.1"/>
    <property type="molecule type" value="Genomic_DNA"/>
</dbReference>
<dbReference type="GO" id="GO:0005524">
    <property type="term" value="F:ATP binding"/>
    <property type="evidence" value="ECO:0007669"/>
    <property type="project" value="InterPro"/>
</dbReference>
<feature type="domain" description="Protein kinase" evidence="3">
    <location>
        <begin position="1"/>
        <end position="346"/>
    </location>
</feature>
<dbReference type="AlphaFoldDB" id="A0A0G4F8K1"/>
<dbReference type="InterPro" id="IPR050235">
    <property type="entry name" value="CK1_Ser-Thr_kinase"/>
</dbReference>
<dbReference type="SUPFAM" id="SSF56112">
    <property type="entry name" value="Protein kinase-like (PK-like)"/>
    <property type="match status" value="1"/>
</dbReference>
<feature type="region of interest" description="Disordered" evidence="2">
    <location>
        <begin position="1"/>
        <end position="37"/>
    </location>
</feature>
<feature type="region of interest" description="Disordered" evidence="2">
    <location>
        <begin position="372"/>
        <end position="418"/>
    </location>
</feature>
<accession>A0A0G4F8K1</accession>
<feature type="region of interest" description="Disordered" evidence="2">
    <location>
        <begin position="689"/>
        <end position="768"/>
    </location>
</feature>
<keyword evidence="5" id="KW-1185">Reference proteome</keyword>
<evidence type="ECO:0000256" key="2">
    <source>
        <dbReference type="SAM" id="MobiDB-lite"/>
    </source>
</evidence>
<dbReference type="InterPro" id="IPR011009">
    <property type="entry name" value="Kinase-like_dom_sf"/>
</dbReference>
<feature type="compositionally biased region" description="Gly residues" evidence="2">
    <location>
        <begin position="1053"/>
        <end position="1064"/>
    </location>
</feature>
<feature type="region of interest" description="Disordered" evidence="2">
    <location>
        <begin position="1027"/>
        <end position="1084"/>
    </location>
</feature>
<dbReference type="STRING" id="1169540.A0A0G4F8K1"/>
<gene>
    <name evidence="4" type="ORF">Vbra_8896</name>
</gene>
<dbReference type="Proteomes" id="UP000041254">
    <property type="component" value="Unassembled WGS sequence"/>
</dbReference>
<dbReference type="PROSITE" id="PS50011">
    <property type="entry name" value="PROTEIN_KINASE_DOM"/>
    <property type="match status" value="1"/>
</dbReference>
<feature type="compositionally biased region" description="Acidic residues" evidence="2">
    <location>
        <begin position="1042"/>
        <end position="1052"/>
    </location>
</feature>
<evidence type="ECO:0000313" key="5">
    <source>
        <dbReference type="Proteomes" id="UP000041254"/>
    </source>
</evidence>
<organism evidence="4 5">
    <name type="scientific">Vitrella brassicaformis (strain CCMP3155)</name>
    <dbReference type="NCBI Taxonomy" id="1169540"/>
    <lineage>
        <taxon>Eukaryota</taxon>
        <taxon>Sar</taxon>
        <taxon>Alveolata</taxon>
        <taxon>Colpodellida</taxon>
        <taxon>Vitrellaceae</taxon>
        <taxon>Vitrella</taxon>
    </lineage>
</organism>
<evidence type="ECO:0000313" key="4">
    <source>
        <dbReference type="EMBL" id="CEM08872.1"/>
    </source>
</evidence>
<evidence type="ECO:0000259" key="3">
    <source>
        <dbReference type="PROSITE" id="PS50011"/>
    </source>
</evidence>
<proteinExistence type="predicted"/>
<feature type="compositionally biased region" description="Gly residues" evidence="2">
    <location>
        <begin position="735"/>
        <end position="754"/>
    </location>
</feature>
<dbReference type="InterPro" id="IPR000719">
    <property type="entry name" value="Prot_kinase_dom"/>
</dbReference>
<dbReference type="InParanoid" id="A0A0G4F8K1"/>
<dbReference type="PhylomeDB" id="A0A0G4F8K1"/>
<dbReference type="GO" id="GO:0004672">
    <property type="term" value="F:protein kinase activity"/>
    <property type="evidence" value="ECO:0007669"/>
    <property type="project" value="InterPro"/>
</dbReference>